<dbReference type="InterPro" id="IPR001320">
    <property type="entry name" value="Iontro_rcpt_C"/>
</dbReference>
<evidence type="ECO:0000259" key="4">
    <source>
        <dbReference type="SMART" id="SM00079"/>
    </source>
</evidence>
<feature type="chain" id="PRO_5038497752" evidence="2">
    <location>
        <begin position="25"/>
        <end position="264"/>
    </location>
</feature>
<proteinExistence type="predicted"/>
<evidence type="ECO:0000256" key="1">
    <source>
        <dbReference type="ARBA" id="ARBA00022729"/>
    </source>
</evidence>
<reference evidence="5" key="1">
    <citation type="submission" date="2020-10" db="EMBL/GenBank/DDBJ databases">
        <title>Connecting structure to function with the recovery of over 1000 high-quality activated sludge metagenome-assembled genomes encoding full-length rRNA genes using long-read sequencing.</title>
        <authorList>
            <person name="Singleton C.M."/>
            <person name="Petriglieri F."/>
            <person name="Kristensen J.M."/>
            <person name="Kirkegaard R.H."/>
            <person name="Michaelsen T.Y."/>
            <person name="Andersen M.H."/>
            <person name="Karst S.M."/>
            <person name="Dueholm M.S."/>
            <person name="Nielsen P.H."/>
            <person name="Albertsen M."/>
        </authorList>
    </citation>
    <scope>NUCLEOTIDE SEQUENCE</scope>
    <source>
        <strain evidence="5">EsbW_18-Q3-R4-48_MAXAC.044</strain>
    </source>
</reference>
<evidence type="ECO:0000313" key="6">
    <source>
        <dbReference type="Proteomes" id="UP000886602"/>
    </source>
</evidence>
<gene>
    <name evidence="5" type="ORF">IPJ48_03590</name>
</gene>
<name>A0A9D7IGS6_9RHOO</name>
<dbReference type="CDD" id="cd13629">
    <property type="entry name" value="PBP2_Dsm1740"/>
    <property type="match status" value="1"/>
</dbReference>
<feature type="domain" description="Solute-binding protein family 3/N-terminal" evidence="3">
    <location>
        <begin position="30"/>
        <end position="251"/>
    </location>
</feature>
<dbReference type="PANTHER" id="PTHR35936">
    <property type="entry name" value="MEMBRANE-BOUND LYTIC MUREIN TRANSGLYCOSYLASE F"/>
    <property type="match status" value="1"/>
</dbReference>
<evidence type="ECO:0000313" key="5">
    <source>
        <dbReference type="EMBL" id="MBK7422239.1"/>
    </source>
</evidence>
<dbReference type="GO" id="GO:0016020">
    <property type="term" value="C:membrane"/>
    <property type="evidence" value="ECO:0007669"/>
    <property type="project" value="InterPro"/>
</dbReference>
<dbReference type="SMART" id="SM00079">
    <property type="entry name" value="PBPe"/>
    <property type="match status" value="1"/>
</dbReference>
<accession>A0A9D7IGS6</accession>
<feature type="signal peptide" evidence="2">
    <location>
        <begin position="1"/>
        <end position="24"/>
    </location>
</feature>
<dbReference type="InterPro" id="IPR001638">
    <property type="entry name" value="Solute-binding_3/MltF_N"/>
</dbReference>
<dbReference type="Pfam" id="PF00497">
    <property type="entry name" value="SBP_bac_3"/>
    <property type="match status" value="1"/>
</dbReference>
<dbReference type="SUPFAM" id="SSF53850">
    <property type="entry name" value="Periplasmic binding protein-like II"/>
    <property type="match status" value="1"/>
</dbReference>
<comment type="caution">
    <text evidence="5">The sequence shown here is derived from an EMBL/GenBank/DDBJ whole genome shotgun (WGS) entry which is preliminary data.</text>
</comment>
<sequence length="264" mass="29074">MKLKPLFLLPALIAFLTAATLVPAAETPRPLVVGMELAYPPFEMTDPKGKPSGVSVDLATDLAKSLGRPVIIQNTAFDGLIPALKTGKVDLVISSMTATAEREKSIDFSDPYLSTGLCLLLKKDSAAKGIADLDKAGVKVAVKKGTTGHLYASSRLKNAEILVLDKESAAVLEVTQGKADAFIYDQMSTYQNWQRNKATTRALLEPFQKEYWAVGLRKGNDELRNKVNLFIKEYREKGGFEQLGDRHLKEMKGEFKRLGYSFFL</sequence>
<evidence type="ECO:0000259" key="3">
    <source>
        <dbReference type="SMART" id="SM00062"/>
    </source>
</evidence>
<organism evidence="5 6">
    <name type="scientific">Candidatus Propionivibrio dominans</name>
    <dbReference type="NCBI Taxonomy" id="2954373"/>
    <lineage>
        <taxon>Bacteria</taxon>
        <taxon>Pseudomonadati</taxon>
        <taxon>Pseudomonadota</taxon>
        <taxon>Betaproteobacteria</taxon>
        <taxon>Rhodocyclales</taxon>
        <taxon>Rhodocyclaceae</taxon>
        <taxon>Propionivibrio</taxon>
    </lineage>
</organism>
<dbReference type="AlphaFoldDB" id="A0A9D7IGS6"/>
<protein>
    <submittedName>
        <fullName evidence="5">Transporter substrate-binding domain-containing protein</fullName>
    </submittedName>
</protein>
<dbReference type="Gene3D" id="3.40.190.10">
    <property type="entry name" value="Periplasmic binding protein-like II"/>
    <property type="match status" value="2"/>
</dbReference>
<feature type="domain" description="Ionotropic glutamate receptor C-terminal" evidence="4">
    <location>
        <begin position="30"/>
        <end position="250"/>
    </location>
</feature>
<evidence type="ECO:0000256" key="2">
    <source>
        <dbReference type="SAM" id="SignalP"/>
    </source>
</evidence>
<dbReference type="GO" id="GO:0015276">
    <property type="term" value="F:ligand-gated monoatomic ion channel activity"/>
    <property type="evidence" value="ECO:0007669"/>
    <property type="project" value="InterPro"/>
</dbReference>
<keyword evidence="1 2" id="KW-0732">Signal</keyword>
<dbReference type="EMBL" id="JADJNC010000004">
    <property type="protein sequence ID" value="MBK7422239.1"/>
    <property type="molecule type" value="Genomic_DNA"/>
</dbReference>
<dbReference type="PANTHER" id="PTHR35936:SF17">
    <property type="entry name" value="ARGININE-BINDING EXTRACELLULAR PROTEIN ARTP"/>
    <property type="match status" value="1"/>
</dbReference>
<dbReference type="Proteomes" id="UP000886602">
    <property type="component" value="Unassembled WGS sequence"/>
</dbReference>
<dbReference type="SMART" id="SM00062">
    <property type="entry name" value="PBPb"/>
    <property type="match status" value="1"/>
</dbReference>